<proteinExistence type="predicted"/>
<protein>
    <submittedName>
        <fullName evidence="1">Uncharacterized protein</fullName>
    </submittedName>
</protein>
<dbReference type="GO" id="GO:0005975">
    <property type="term" value="P:carbohydrate metabolic process"/>
    <property type="evidence" value="ECO:0007669"/>
    <property type="project" value="InterPro"/>
</dbReference>
<evidence type="ECO:0000313" key="2">
    <source>
        <dbReference type="Proteomes" id="UP000291269"/>
    </source>
</evidence>
<sequence>MMDEVFAEFYKKINYPLSVRKEKNAQGAATLCGGSGELTLSAGSYVVYDMGAPSVGGYPTFRVSAFSGEPALHISYSDRFAPFEKEETMEKGDFTRGSCTYLGVELPVMPANPYRFEDYSVRRTGQFVYPLIQGQERFVCISVPEGSAGQVSLSEFAIVDDSAPVLPVGYFQSDREDLNRLWLASARTLRLASVQANQWEDVRGKLCLRKLTKWQNAALAREFDLGEMRLCCDFQISRNPEYPTGIGILFFAQTPREGALLEITEKGEVSLWQTGKDDRVLLAASRVAPLTDNVSYHLEIDAAASGAAVFLEGTEILRFDAPLQTGGSFGFWMDTEWRAVCEALSVFVKGEPVYEWQGGTEDFDIRRSGFFISDGAKRDRLPWSGDLDWAFDCGWYSFGERMDALNTLQILAVHQSPEGYIFGTCYPENTVPPNNGEYGDYQSDMFAAWYVVSALTYYELSADMRVKGLFGTLRRCMDYLWRYVDKEDGLFEQRFETSKGLWDHYLGDTGKNTYTNLMILDAFERLAPFAEFCGETAYAKTCRDRAKIMREGIFTHLYDSVQGGFVKRKDWRELCDMSNPYAMGKRMVSRAQAKQIAAQAEKITHAYGKIAVLMIRGLYDYGYPEKAEEMLCGKLPLYLDGHFYSNVDWMSVVNNPDLPETVYECMHNPPCDFGDNLNWGDLSHPDSGICGVLSSRIAGVMPLKAGFTEVLVKPHLGNCRFVRCRVPTLYGNLDLEISIDEGRTLVTVDAPEEIKIWTDFSELAQPVHTEIRCTGTVIKNKEVI</sequence>
<dbReference type="Gene3D" id="1.50.10.10">
    <property type="match status" value="1"/>
</dbReference>
<dbReference type="InterPro" id="IPR012341">
    <property type="entry name" value="6hp_glycosidase-like_sf"/>
</dbReference>
<gene>
    <name evidence="1" type="ORF">ESZ91_07745</name>
</gene>
<evidence type="ECO:0000313" key="1">
    <source>
        <dbReference type="EMBL" id="RXZ62277.1"/>
    </source>
</evidence>
<dbReference type="AlphaFoldDB" id="A0A4Q2KE61"/>
<accession>A0A4Q2KE61</accession>
<dbReference type="EMBL" id="SDOZ01000002">
    <property type="protein sequence ID" value="RXZ62277.1"/>
    <property type="molecule type" value="Genomic_DNA"/>
</dbReference>
<dbReference type="PANTHER" id="PTHR34987">
    <property type="entry name" value="C, PUTATIVE (AFU_ORTHOLOGUE AFUA_3G02880)-RELATED"/>
    <property type="match status" value="1"/>
</dbReference>
<dbReference type="SUPFAM" id="SSF48208">
    <property type="entry name" value="Six-hairpin glycosidases"/>
    <property type="match status" value="1"/>
</dbReference>
<dbReference type="Gene3D" id="2.60.120.560">
    <property type="entry name" value="Exo-inulinase, domain 1"/>
    <property type="match status" value="1"/>
</dbReference>
<comment type="caution">
    <text evidence="1">The sequence shown here is derived from an EMBL/GenBank/DDBJ whole genome shotgun (WGS) entry which is preliminary data.</text>
</comment>
<keyword evidence="2" id="KW-1185">Reference proteome</keyword>
<dbReference type="Gene3D" id="2.60.420.10">
    <property type="entry name" value="Maltose phosphorylase, domain 3"/>
    <property type="match status" value="1"/>
</dbReference>
<dbReference type="RefSeq" id="WP_129225829.1">
    <property type="nucleotide sequence ID" value="NZ_SDOZ01000002.1"/>
</dbReference>
<name>A0A4Q2KE61_9FIRM</name>
<dbReference type="Proteomes" id="UP000291269">
    <property type="component" value="Unassembled WGS sequence"/>
</dbReference>
<dbReference type="OrthoDB" id="9815108at2"/>
<organism evidence="1 2">
    <name type="scientific">Candidatus Borkfalkia ceftriaxoniphila</name>
    <dbReference type="NCBI Taxonomy" id="2508949"/>
    <lineage>
        <taxon>Bacteria</taxon>
        <taxon>Bacillati</taxon>
        <taxon>Bacillota</taxon>
        <taxon>Clostridia</taxon>
        <taxon>Christensenellales</taxon>
        <taxon>Christensenellaceae</taxon>
        <taxon>Candidatus Borkfalkia</taxon>
    </lineage>
</organism>
<reference evidence="1 2" key="1">
    <citation type="journal article" date="2019" name="Gut">
        <title>Antibiotics-induced monodominance of a novel gut bacterial order.</title>
        <authorList>
            <person name="Hildebrand F."/>
            <person name="Moitinho-Silva L."/>
            <person name="Blasche S."/>
            <person name="Jahn M.T."/>
            <person name="Gossmann T.I."/>
            <person name="Heuerta-Cepas J."/>
            <person name="Hercog R."/>
            <person name="Luetge M."/>
            <person name="Bahram M."/>
            <person name="Pryszlak A."/>
            <person name="Alves R.J."/>
            <person name="Waszak S.M."/>
            <person name="Zhu A."/>
            <person name="Ye L."/>
            <person name="Costea P.I."/>
            <person name="Aalvink S."/>
            <person name="Belzer C."/>
            <person name="Forslund S.K."/>
            <person name="Sunagawa S."/>
            <person name="Hentschel U."/>
            <person name="Merten C."/>
            <person name="Patil K.R."/>
            <person name="Benes V."/>
            <person name="Bork P."/>
        </authorList>
    </citation>
    <scope>NUCLEOTIDE SEQUENCE [LARGE SCALE GENOMIC DNA]</scope>
    <source>
        <strain evidence="1 2">HDS1380</strain>
    </source>
</reference>
<dbReference type="InterPro" id="IPR008928">
    <property type="entry name" value="6-hairpin_glycosidase_sf"/>
</dbReference>
<dbReference type="PANTHER" id="PTHR34987:SF4">
    <property type="entry name" value="ALPHA-L-RHAMNOSIDASE C-TERMINAL DOMAIN-CONTAINING PROTEIN"/>
    <property type="match status" value="1"/>
</dbReference>